<keyword evidence="3" id="KW-0547">Nucleotide-binding</keyword>
<dbReference type="Proteomes" id="UP000261360">
    <property type="component" value="Unplaced"/>
</dbReference>
<keyword evidence="5" id="KW-0067">ATP-binding</keyword>
<evidence type="ECO:0000256" key="2">
    <source>
        <dbReference type="ARBA" id="ARBA00022679"/>
    </source>
</evidence>
<feature type="domain" description="Protein kinase" evidence="6">
    <location>
        <begin position="17"/>
        <end position="252"/>
    </location>
</feature>
<reference evidence="7" key="2">
    <citation type="submission" date="2025-09" db="UniProtKB">
        <authorList>
            <consortium name="Ensembl"/>
        </authorList>
    </citation>
    <scope>IDENTIFICATION</scope>
</reference>
<dbReference type="GO" id="GO:0004674">
    <property type="term" value="F:protein serine/threonine kinase activity"/>
    <property type="evidence" value="ECO:0007669"/>
    <property type="project" value="UniProtKB-KW"/>
</dbReference>
<keyword evidence="1" id="KW-0723">Serine/threonine-protein kinase</keyword>
<dbReference type="Gene3D" id="1.10.510.10">
    <property type="entry name" value="Transferase(Phosphotransferase) domain 1"/>
    <property type="match status" value="2"/>
</dbReference>
<evidence type="ECO:0000256" key="5">
    <source>
        <dbReference type="ARBA" id="ARBA00022840"/>
    </source>
</evidence>
<dbReference type="SUPFAM" id="SSF56112">
    <property type="entry name" value="Protein kinase-like (PK-like)"/>
    <property type="match status" value="1"/>
</dbReference>
<dbReference type="Gene3D" id="3.30.200.20">
    <property type="entry name" value="Phosphorylase Kinase, domain 1"/>
    <property type="match status" value="1"/>
</dbReference>
<keyword evidence="4" id="KW-0418">Kinase</keyword>
<dbReference type="GO" id="GO:0046332">
    <property type="term" value="F:SMAD binding"/>
    <property type="evidence" value="ECO:0007669"/>
    <property type="project" value="TreeGrafter"/>
</dbReference>
<dbReference type="Ensembl" id="ENSSLDT00000032802.1">
    <property type="protein sequence ID" value="ENSSLDP00000031892.1"/>
    <property type="gene ID" value="ENSSLDG00000024480.1"/>
</dbReference>
<name>A0A3B4YQ85_SERLL</name>
<dbReference type="PROSITE" id="PS00108">
    <property type="entry name" value="PROTEIN_KINASE_ST"/>
    <property type="match status" value="1"/>
</dbReference>
<dbReference type="GO" id="GO:0042771">
    <property type="term" value="P:intrinsic apoptotic signaling pathway in response to DNA damage by p53 class mediator"/>
    <property type="evidence" value="ECO:0007669"/>
    <property type="project" value="TreeGrafter"/>
</dbReference>
<evidence type="ECO:0000313" key="8">
    <source>
        <dbReference type="Proteomes" id="UP000261360"/>
    </source>
</evidence>
<accession>A0A3B4YQ85</accession>
<dbReference type="PROSITE" id="PS50011">
    <property type="entry name" value="PROTEIN_KINASE_DOM"/>
    <property type="match status" value="1"/>
</dbReference>
<dbReference type="GO" id="GO:0005524">
    <property type="term" value="F:ATP binding"/>
    <property type="evidence" value="ECO:0007669"/>
    <property type="project" value="UniProtKB-KW"/>
</dbReference>
<dbReference type="GO" id="GO:0016605">
    <property type="term" value="C:PML body"/>
    <property type="evidence" value="ECO:0007669"/>
    <property type="project" value="TreeGrafter"/>
</dbReference>
<dbReference type="GeneTree" id="ENSGT00940000159401"/>
<dbReference type="GO" id="GO:0045944">
    <property type="term" value="P:positive regulation of transcription by RNA polymerase II"/>
    <property type="evidence" value="ECO:0007669"/>
    <property type="project" value="TreeGrafter"/>
</dbReference>
<dbReference type="InterPro" id="IPR000719">
    <property type="entry name" value="Prot_kinase_dom"/>
</dbReference>
<dbReference type="PANTHER" id="PTHR24058">
    <property type="entry name" value="DUAL SPECIFICITY PROTEIN KINASE"/>
    <property type="match status" value="1"/>
</dbReference>
<dbReference type="STRING" id="1841481.ENSSLDP00000031892"/>
<proteinExistence type="predicted"/>
<dbReference type="InterPro" id="IPR050494">
    <property type="entry name" value="Ser_Thr_dual-spec_kinase"/>
</dbReference>
<dbReference type="GO" id="GO:0003713">
    <property type="term" value="F:transcription coactivator activity"/>
    <property type="evidence" value="ECO:0007669"/>
    <property type="project" value="TreeGrafter"/>
</dbReference>
<evidence type="ECO:0000256" key="4">
    <source>
        <dbReference type="ARBA" id="ARBA00022777"/>
    </source>
</evidence>
<dbReference type="GO" id="GO:0007224">
    <property type="term" value="P:smoothened signaling pathway"/>
    <property type="evidence" value="ECO:0007669"/>
    <property type="project" value="TreeGrafter"/>
</dbReference>
<dbReference type="GO" id="GO:0005737">
    <property type="term" value="C:cytoplasm"/>
    <property type="evidence" value="ECO:0007669"/>
    <property type="project" value="TreeGrafter"/>
</dbReference>
<keyword evidence="8" id="KW-1185">Reference proteome</keyword>
<keyword evidence="2" id="KW-0808">Transferase</keyword>
<dbReference type="SMART" id="SM00220">
    <property type="entry name" value="S_TKc"/>
    <property type="match status" value="1"/>
</dbReference>
<dbReference type="PANTHER" id="PTHR24058:SF53">
    <property type="entry name" value="HOMEODOMAIN-INTERACTING PROTEIN KINASE 2"/>
    <property type="match status" value="1"/>
</dbReference>
<dbReference type="InterPro" id="IPR011009">
    <property type="entry name" value="Kinase-like_dom_sf"/>
</dbReference>
<sequence length="328" mass="38442">MSELKKWDIIHSDNTHYLIMDFNGEGCFGKVAQCFDLITFEMVAIKIHKDSDDPTIQREVAMLEAVRALDPHKKNILRFMENIMFNNLSCLAFEMLDRSLWDLMDERNWEPLSTSEIGPVTHRLLFAFEALKNIGIMHTDLKPANIMLVQDQADRLRSGPSSKQVTLGLPLSEYVDMWGVGCDMAFMYFGQHLFPDNCPYHWMKAMLQLFPAKWDHLEYEDWMAFLDLQNWCLHPDTKCRIIPRRALKHPFVTMVHLVDKVERGTYALSAIQFMTVSHQQHFDGSYHDWVYEDSAFVKFYCHDSNTALMTDLQKDKRLNFTNLPRFKA</sequence>
<dbReference type="AlphaFoldDB" id="A0A3B4YQ85"/>
<dbReference type="Pfam" id="PF00069">
    <property type="entry name" value="Pkinase"/>
    <property type="match status" value="1"/>
</dbReference>
<evidence type="ECO:0000313" key="7">
    <source>
        <dbReference type="Ensembl" id="ENSSLDP00000031892.1"/>
    </source>
</evidence>
<reference evidence="7" key="1">
    <citation type="submission" date="2025-08" db="UniProtKB">
        <authorList>
            <consortium name="Ensembl"/>
        </authorList>
    </citation>
    <scope>IDENTIFICATION</scope>
</reference>
<evidence type="ECO:0000259" key="6">
    <source>
        <dbReference type="PROSITE" id="PS50011"/>
    </source>
</evidence>
<dbReference type="GO" id="GO:0003714">
    <property type="term" value="F:transcription corepressor activity"/>
    <property type="evidence" value="ECO:0007669"/>
    <property type="project" value="TreeGrafter"/>
</dbReference>
<protein>
    <recommendedName>
        <fullName evidence="6">Protein kinase domain-containing protein</fullName>
    </recommendedName>
</protein>
<evidence type="ECO:0000256" key="3">
    <source>
        <dbReference type="ARBA" id="ARBA00022741"/>
    </source>
</evidence>
<dbReference type="InterPro" id="IPR008271">
    <property type="entry name" value="Ser/Thr_kinase_AS"/>
</dbReference>
<organism evidence="7 8">
    <name type="scientific">Seriola lalandi dorsalis</name>
    <dbReference type="NCBI Taxonomy" id="1841481"/>
    <lineage>
        <taxon>Eukaryota</taxon>
        <taxon>Metazoa</taxon>
        <taxon>Chordata</taxon>
        <taxon>Craniata</taxon>
        <taxon>Vertebrata</taxon>
        <taxon>Euteleostomi</taxon>
        <taxon>Actinopterygii</taxon>
        <taxon>Neopterygii</taxon>
        <taxon>Teleostei</taxon>
        <taxon>Neoteleostei</taxon>
        <taxon>Acanthomorphata</taxon>
        <taxon>Carangaria</taxon>
        <taxon>Carangiformes</taxon>
        <taxon>Carangidae</taxon>
        <taxon>Seriola</taxon>
    </lineage>
</organism>
<evidence type="ECO:0000256" key="1">
    <source>
        <dbReference type="ARBA" id="ARBA00022527"/>
    </source>
</evidence>
<dbReference type="GO" id="GO:0004713">
    <property type="term" value="F:protein tyrosine kinase activity"/>
    <property type="evidence" value="ECO:0007669"/>
    <property type="project" value="TreeGrafter"/>
</dbReference>